<dbReference type="AlphaFoldDB" id="A0A1H7MS18"/>
<sequence length="141" mass="15190">MTETPPADRYPTPTRDLRGSRVVAIILSIGVVLLGLALAFFAYNKFAGDDVEGQSIAYNLVDESTISIRFTVTREDPSEPAVCIVRARSKDGSETGRREVYLGPSDSGTVDVTTLIRTSQRPAIADIYGCGTTVPEYLTTG</sequence>
<evidence type="ECO:0000256" key="1">
    <source>
        <dbReference type="SAM" id="Phobius"/>
    </source>
</evidence>
<keyword evidence="1" id="KW-1133">Transmembrane helix</keyword>
<gene>
    <name evidence="2" type="ORF">SAMN05444583_106124</name>
</gene>
<accession>A0A1H7MS18</accession>
<dbReference type="Pfam" id="PF14155">
    <property type="entry name" value="DUF4307"/>
    <property type="match status" value="1"/>
</dbReference>
<proteinExistence type="predicted"/>
<feature type="transmembrane region" description="Helical" evidence="1">
    <location>
        <begin position="20"/>
        <end position="43"/>
    </location>
</feature>
<evidence type="ECO:0000313" key="3">
    <source>
        <dbReference type="Proteomes" id="UP000198677"/>
    </source>
</evidence>
<dbReference type="InterPro" id="IPR025443">
    <property type="entry name" value="DUF4307"/>
</dbReference>
<evidence type="ECO:0008006" key="4">
    <source>
        <dbReference type="Google" id="ProtNLM"/>
    </source>
</evidence>
<keyword evidence="1" id="KW-0472">Membrane</keyword>
<reference evidence="3" key="1">
    <citation type="submission" date="2016-10" db="EMBL/GenBank/DDBJ databases">
        <authorList>
            <person name="Varghese N."/>
            <person name="Submissions S."/>
        </authorList>
    </citation>
    <scope>NUCLEOTIDE SEQUENCE [LARGE SCALE GENOMIC DNA]</scope>
    <source>
        <strain evidence="3">DSM 44675</strain>
    </source>
</reference>
<organism evidence="2 3">
    <name type="scientific">Rhodococcus maanshanensis</name>
    <dbReference type="NCBI Taxonomy" id="183556"/>
    <lineage>
        <taxon>Bacteria</taxon>
        <taxon>Bacillati</taxon>
        <taxon>Actinomycetota</taxon>
        <taxon>Actinomycetes</taxon>
        <taxon>Mycobacteriales</taxon>
        <taxon>Nocardiaceae</taxon>
        <taxon>Rhodococcus</taxon>
    </lineage>
</organism>
<evidence type="ECO:0000313" key="2">
    <source>
        <dbReference type="EMBL" id="SEL14003.1"/>
    </source>
</evidence>
<name>A0A1H7MS18_9NOCA</name>
<dbReference type="Proteomes" id="UP000198677">
    <property type="component" value="Unassembled WGS sequence"/>
</dbReference>
<dbReference type="OrthoDB" id="4425882at2"/>
<dbReference type="RefSeq" id="WP_072749530.1">
    <property type="nucleotide sequence ID" value="NZ_FOAW01000006.1"/>
</dbReference>
<keyword evidence="1" id="KW-0812">Transmembrane</keyword>
<dbReference type="EMBL" id="FOAW01000006">
    <property type="protein sequence ID" value="SEL14003.1"/>
    <property type="molecule type" value="Genomic_DNA"/>
</dbReference>
<protein>
    <recommendedName>
        <fullName evidence="4">DUF4307 domain-containing protein</fullName>
    </recommendedName>
</protein>
<keyword evidence="3" id="KW-1185">Reference proteome</keyword>